<sequence length="64" mass="7447">MILFQKGIISQTRSNARAPGPLKVTQRRQAFWQIGNSFFKFHKEKPPFKFAGPLDRSATFFLFN</sequence>
<proteinExistence type="predicted"/>
<gene>
    <name evidence="1" type="ORF">QJV27_08180</name>
</gene>
<comment type="caution">
    <text evidence="1">The sequence shown here is derived from an EMBL/GenBank/DDBJ whole genome shotgun (WGS) entry which is preliminary data.</text>
</comment>
<accession>A0ABT6Q2M1</accession>
<protein>
    <submittedName>
        <fullName evidence="1">Uncharacterized protein</fullName>
    </submittedName>
</protein>
<evidence type="ECO:0000313" key="1">
    <source>
        <dbReference type="EMBL" id="MDI2091344.1"/>
    </source>
</evidence>
<dbReference type="RefSeq" id="WP_281448440.1">
    <property type="nucleotide sequence ID" value="NZ_JASBAO010000001.1"/>
</dbReference>
<reference evidence="1" key="1">
    <citation type="submission" date="2023-05" db="EMBL/GenBank/DDBJ databases">
        <title>Whole genome sequence of Commensalibacter sp.</title>
        <authorList>
            <person name="Charoenyingcharoen P."/>
            <person name="Yukphan P."/>
        </authorList>
    </citation>
    <scope>NUCLEOTIDE SEQUENCE</scope>
    <source>
        <strain evidence="1">TBRC 16381</strain>
    </source>
</reference>
<dbReference type="EMBL" id="JASBAO010000001">
    <property type="protein sequence ID" value="MDI2091344.1"/>
    <property type="molecule type" value="Genomic_DNA"/>
</dbReference>
<evidence type="ECO:0000313" key="2">
    <source>
        <dbReference type="Proteomes" id="UP001431634"/>
    </source>
</evidence>
<dbReference type="Proteomes" id="UP001431634">
    <property type="component" value="Unassembled WGS sequence"/>
</dbReference>
<organism evidence="1 2">
    <name type="scientific">Commensalibacter oyaizuii</name>
    <dbReference type="NCBI Taxonomy" id="3043873"/>
    <lineage>
        <taxon>Bacteria</taxon>
        <taxon>Pseudomonadati</taxon>
        <taxon>Pseudomonadota</taxon>
        <taxon>Alphaproteobacteria</taxon>
        <taxon>Acetobacterales</taxon>
        <taxon>Acetobacteraceae</taxon>
    </lineage>
</organism>
<keyword evidence="2" id="KW-1185">Reference proteome</keyword>
<name>A0ABT6Q2M1_9PROT</name>